<organism evidence="2 3">
    <name type="scientific">Staurois parvus</name>
    <dbReference type="NCBI Taxonomy" id="386267"/>
    <lineage>
        <taxon>Eukaryota</taxon>
        <taxon>Metazoa</taxon>
        <taxon>Chordata</taxon>
        <taxon>Craniata</taxon>
        <taxon>Vertebrata</taxon>
        <taxon>Euteleostomi</taxon>
        <taxon>Amphibia</taxon>
        <taxon>Batrachia</taxon>
        <taxon>Anura</taxon>
        <taxon>Neobatrachia</taxon>
        <taxon>Ranoidea</taxon>
        <taxon>Ranidae</taxon>
        <taxon>Staurois</taxon>
    </lineage>
</organism>
<dbReference type="EMBL" id="CATNWA010014630">
    <property type="protein sequence ID" value="CAI9574110.1"/>
    <property type="molecule type" value="Genomic_DNA"/>
</dbReference>
<proteinExistence type="predicted"/>
<gene>
    <name evidence="2" type="ORF">SPARVUS_LOCUS7899228</name>
</gene>
<evidence type="ECO:0000256" key="1">
    <source>
        <dbReference type="SAM" id="MobiDB-lite"/>
    </source>
</evidence>
<evidence type="ECO:0000313" key="3">
    <source>
        <dbReference type="Proteomes" id="UP001162483"/>
    </source>
</evidence>
<evidence type="ECO:0000313" key="2">
    <source>
        <dbReference type="EMBL" id="CAI9574110.1"/>
    </source>
</evidence>
<keyword evidence="3" id="KW-1185">Reference proteome</keyword>
<reference evidence="2" key="1">
    <citation type="submission" date="2023-05" db="EMBL/GenBank/DDBJ databases">
        <authorList>
            <person name="Stuckert A."/>
        </authorList>
    </citation>
    <scope>NUCLEOTIDE SEQUENCE</scope>
</reference>
<feature type="non-terminal residue" evidence="2">
    <location>
        <position position="1"/>
    </location>
</feature>
<sequence>GRDGPFKEKFCNDRRFARVEEETPSSDHLPPQGEVNIPMPSQDSGGMLRVIWSMESPIWGDQLVFDGEDIPDNGSDKVKPIKPQTVDKTVFVPFNAATNADRLPSDTQPGCD</sequence>
<name>A0ABN9DQF3_9NEOB</name>
<dbReference type="Proteomes" id="UP001162483">
    <property type="component" value="Unassembled WGS sequence"/>
</dbReference>
<accession>A0ABN9DQF3</accession>
<feature type="region of interest" description="Disordered" evidence="1">
    <location>
        <begin position="17"/>
        <end position="42"/>
    </location>
</feature>
<protein>
    <submittedName>
        <fullName evidence="2">Uncharacterized protein</fullName>
    </submittedName>
</protein>
<comment type="caution">
    <text evidence="2">The sequence shown here is derived from an EMBL/GenBank/DDBJ whole genome shotgun (WGS) entry which is preliminary data.</text>
</comment>